<accession>A0A158CKG4</accession>
<proteinExistence type="predicted"/>
<name>A0A158CKG4_9BURK</name>
<keyword evidence="2" id="KW-1185">Reference proteome</keyword>
<sequence length="68" mass="7868">MVPHLNCGIMLFENADLDRTAGERLNNAVQFNSVSFGGIDLRRHAFVRADCRHLVDQCWTRLQRQRPT</sequence>
<protein>
    <submittedName>
        <fullName evidence="1">Uncharacterized protein</fullName>
    </submittedName>
</protein>
<dbReference type="EMBL" id="FCOX02000021">
    <property type="protein sequence ID" value="SAK82789.1"/>
    <property type="molecule type" value="Genomic_DNA"/>
</dbReference>
<reference evidence="1" key="1">
    <citation type="submission" date="2016-01" db="EMBL/GenBank/DDBJ databases">
        <authorList>
            <person name="Peeters C."/>
        </authorList>
    </citation>
    <scope>NUCLEOTIDE SEQUENCE</scope>
    <source>
        <strain evidence="1">LMG 29321</strain>
    </source>
</reference>
<dbReference type="AlphaFoldDB" id="A0A158CKG4"/>
<gene>
    <name evidence="1" type="ORF">AWB78_04049</name>
</gene>
<evidence type="ECO:0000313" key="2">
    <source>
        <dbReference type="Proteomes" id="UP000071859"/>
    </source>
</evidence>
<evidence type="ECO:0000313" key="1">
    <source>
        <dbReference type="EMBL" id="SAK82789.1"/>
    </source>
</evidence>
<organism evidence="1 2">
    <name type="scientific">Caballeronia calidae</name>
    <dbReference type="NCBI Taxonomy" id="1777139"/>
    <lineage>
        <taxon>Bacteria</taxon>
        <taxon>Pseudomonadati</taxon>
        <taxon>Pseudomonadota</taxon>
        <taxon>Betaproteobacteria</taxon>
        <taxon>Burkholderiales</taxon>
        <taxon>Burkholderiaceae</taxon>
        <taxon>Caballeronia</taxon>
    </lineage>
</organism>
<dbReference type="Proteomes" id="UP000071859">
    <property type="component" value="Unassembled WGS sequence"/>
</dbReference>
<comment type="caution">
    <text evidence="1">The sequence shown here is derived from an EMBL/GenBank/DDBJ whole genome shotgun (WGS) entry which is preliminary data.</text>
</comment>